<dbReference type="InterPro" id="IPR050905">
    <property type="entry name" value="Plant_NBS-LRR"/>
</dbReference>
<dbReference type="InterPro" id="IPR032675">
    <property type="entry name" value="LRR_dom_sf"/>
</dbReference>
<feature type="domain" description="Disease resistance protein At4g27190-like leucine-rich repeats" evidence="2">
    <location>
        <begin position="1126"/>
        <end position="1191"/>
    </location>
</feature>
<evidence type="ECO:0000313" key="3">
    <source>
        <dbReference type="EMBL" id="KAK4253308.1"/>
    </source>
</evidence>
<proteinExistence type="predicted"/>
<dbReference type="EMBL" id="JAWXYG010000016">
    <property type="protein sequence ID" value="KAK4253308.1"/>
    <property type="molecule type" value="Genomic_DNA"/>
</dbReference>
<evidence type="ECO:0000259" key="2">
    <source>
        <dbReference type="Pfam" id="PF23247"/>
    </source>
</evidence>
<dbReference type="Gene3D" id="3.80.10.10">
    <property type="entry name" value="Ribonuclease Inhibitor"/>
    <property type="match status" value="5"/>
</dbReference>
<dbReference type="SUPFAM" id="SSF52047">
    <property type="entry name" value="RNI-like"/>
    <property type="match status" value="2"/>
</dbReference>
<feature type="domain" description="Disease resistance protein At4g27190-like leucine-rich repeats" evidence="2">
    <location>
        <begin position="444"/>
        <end position="580"/>
    </location>
</feature>
<dbReference type="Pfam" id="PF23247">
    <property type="entry name" value="LRR_RPS2"/>
    <property type="match status" value="6"/>
</dbReference>
<dbReference type="Proteomes" id="UP001293593">
    <property type="component" value="Unassembled WGS sequence"/>
</dbReference>
<dbReference type="SUPFAM" id="SSF52058">
    <property type="entry name" value="L domain-like"/>
    <property type="match status" value="1"/>
</dbReference>
<feature type="domain" description="Disease resistance protein At4g27190-like leucine-rich repeats" evidence="2">
    <location>
        <begin position="325"/>
        <end position="423"/>
    </location>
</feature>
<keyword evidence="1" id="KW-0611">Plant defense</keyword>
<evidence type="ECO:0000313" key="4">
    <source>
        <dbReference type="Proteomes" id="UP001293593"/>
    </source>
</evidence>
<dbReference type="PANTHER" id="PTHR33463:SF198">
    <property type="entry name" value="RPP4C3"/>
    <property type="match status" value="1"/>
</dbReference>
<feature type="domain" description="Disease resistance protein At4g27190-like leucine-rich repeats" evidence="2">
    <location>
        <begin position="919"/>
        <end position="997"/>
    </location>
</feature>
<organism evidence="3 4">
    <name type="scientific">Acacia crassicarpa</name>
    <name type="common">northern wattle</name>
    <dbReference type="NCBI Taxonomy" id="499986"/>
    <lineage>
        <taxon>Eukaryota</taxon>
        <taxon>Viridiplantae</taxon>
        <taxon>Streptophyta</taxon>
        <taxon>Embryophyta</taxon>
        <taxon>Tracheophyta</taxon>
        <taxon>Spermatophyta</taxon>
        <taxon>Magnoliopsida</taxon>
        <taxon>eudicotyledons</taxon>
        <taxon>Gunneridae</taxon>
        <taxon>Pentapetalae</taxon>
        <taxon>rosids</taxon>
        <taxon>fabids</taxon>
        <taxon>Fabales</taxon>
        <taxon>Fabaceae</taxon>
        <taxon>Caesalpinioideae</taxon>
        <taxon>mimosoid clade</taxon>
        <taxon>Acacieae</taxon>
        <taxon>Acacia</taxon>
    </lineage>
</organism>
<feature type="domain" description="Disease resistance protein At4g27190-like leucine-rich repeats" evidence="2">
    <location>
        <begin position="691"/>
        <end position="834"/>
    </location>
</feature>
<accession>A0AAE1IMZ9</accession>
<gene>
    <name evidence="3" type="ORF">QN277_010631</name>
</gene>
<dbReference type="InterPro" id="IPR057135">
    <property type="entry name" value="At4g27190-like_LRR"/>
</dbReference>
<evidence type="ECO:0000256" key="1">
    <source>
        <dbReference type="ARBA" id="ARBA00022821"/>
    </source>
</evidence>
<protein>
    <recommendedName>
        <fullName evidence="2">Disease resistance protein At4g27190-like leucine-rich repeats domain-containing protein</fullName>
    </recommendedName>
</protein>
<comment type="caution">
    <text evidence="3">The sequence shown here is derived from an EMBL/GenBank/DDBJ whole genome shotgun (WGS) entry which is preliminary data.</text>
</comment>
<dbReference type="PANTHER" id="PTHR33463">
    <property type="entry name" value="NB-ARC DOMAIN-CONTAINING PROTEIN-RELATED"/>
    <property type="match status" value="1"/>
</dbReference>
<keyword evidence="4" id="KW-1185">Reference proteome</keyword>
<reference evidence="3" key="1">
    <citation type="submission" date="2023-10" db="EMBL/GenBank/DDBJ databases">
        <title>Chromosome-level genome of the transformable northern wattle, Acacia crassicarpa.</title>
        <authorList>
            <person name="Massaro I."/>
            <person name="Sinha N.R."/>
            <person name="Poethig S."/>
            <person name="Leichty A.R."/>
        </authorList>
    </citation>
    <scope>NUCLEOTIDE SEQUENCE</scope>
    <source>
        <strain evidence="3">Acra3RX</strain>
        <tissue evidence="3">Leaf</tissue>
    </source>
</reference>
<feature type="domain" description="Disease resistance protein At4g27190-like leucine-rich repeats" evidence="2">
    <location>
        <begin position="1001"/>
        <end position="1100"/>
    </location>
</feature>
<sequence length="1332" mass="151886">MAADSEASAAAVVDHNDADSNLVELTKEEIVSALRDPQMNEVGIYGLEQVGDQATGVNEEVMEIDLLSLISIYNELEDEVRGIFLLCGAYGKSILVNDLLKYVIGLGVFKNINSIDDARQELVKIIGKLKESSLVLDHDERDIQMHDHLGGFAKSIASDHVFAMERTVPLEDWPREDFLRGCSQIILEGNYIQKLPKRLDCPNLELLHLDSTGNRTLKIPDSFFEGMVNLQVLDLVGMVIQPELPTSLVSLTKLKTLCLNACSLGYMTGIAALTHLEILSFFESSIKEFPVETGQLTHLKMLDLSYFQIDDEVILPKILSNLTELEELYMGNLNDLEETCLDQLIIDSIKKLKVIIKVKKCDGLEYLFSVSKINKFFQLVEIEVSECRSMKNIVLLDSGTTIDEIESIPVRSLTLQHLPAINGFCSDGNFGSHDVPTLFPNEKALFRPLRHLKLISISRIMLLVITALSNGMAPLQNLETMEILDCDDLQYLFAIAKKEKKDHKAHENYGGLLPDLRQLHLRNLGKLRSIVGLNHPEGTLGFKMLNQLTIWSCNKLRYVLPLYVLENLQQLENIEISDCEMLERIFGDEDDTQMRKSDLIPHQLTKVKSLILEKLPKFSGCCQDGCMVEWLSLKKVRVVKCDMIQQGSLGMIERPLLTSVEVIECNTWANYEHPEINIIHLFRLTDELSRLEELKIKDSEELRKYMEMELEWSSFRKLKILEALQCDQELTKFLSTILLRRSHELEELTIENCKLLEQVFDLENLASDTLVTRIFPNLQTMRLNGLPKLNYICNNDPKIWGTLELGNLGKLEIINCSLKGPLPTTLVEKLVKLKIESCKMIEQVVEENVEMQGRLFCNLDDLQLLSLPKLTKFNSGHCNLTIPNLQSLRIEKCPELNAFTTGFLSNQITNEMMDACLKLQTLKLVGSKTFEEIWQDKVSNINITDCELKEVEVDSFSRLRYIFPSSMLPKLSEKLVTLVVRNCSSLSDVFQLMSENHSITAFQNLKIVRLKGCDSLQRLLLPCNYPSLTEIDISDCQSLEYIFMDTQINAEEKCFPNLESIVLENLPMLSSFSLEIFEFPKLHKARIVYCPAIETFLRKVLAKVSNFIDKDFSSKSPPFGHGKGRLLPQLEELELSDLPKMRLWNTEPQIPVFEKLTSLKIIGCGSIEKLFSVSVARHLVDLKSLTVYKCESMLHVLHGRGGRRLCRFEKLETLVLKHLPRLTCFCENGLALDFPELKMVRVEDVPNMSTFMPIFMLPLPFWTPKLNEVYVTYVNKYWRGDLNETIKYLHKDHEKLKKEVWKTDQSSPGNSLDRYKGAAESSLQVYADELIS</sequence>
<name>A0AAE1IMZ9_9FABA</name>